<dbReference type="GO" id="GO:0016787">
    <property type="term" value="F:hydrolase activity"/>
    <property type="evidence" value="ECO:0007669"/>
    <property type="project" value="UniProtKB-KW"/>
</dbReference>
<organism evidence="2 3">
    <name type="scientific">Parasedimentitalea marina</name>
    <dbReference type="NCBI Taxonomy" id="2483033"/>
    <lineage>
        <taxon>Bacteria</taxon>
        <taxon>Pseudomonadati</taxon>
        <taxon>Pseudomonadota</taxon>
        <taxon>Alphaproteobacteria</taxon>
        <taxon>Rhodobacterales</taxon>
        <taxon>Paracoccaceae</taxon>
        <taxon>Parasedimentitalea</taxon>
    </lineage>
</organism>
<evidence type="ECO:0000259" key="1">
    <source>
        <dbReference type="Pfam" id="PF12697"/>
    </source>
</evidence>
<accession>A0A3T0N920</accession>
<dbReference type="SUPFAM" id="SSF53474">
    <property type="entry name" value="alpha/beta-Hydrolases"/>
    <property type="match status" value="1"/>
</dbReference>
<evidence type="ECO:0000313" key="2">
    <source>
        <dbReference type="EMBL" id="AZV80554.1"/>
    </source>
</evidence>
<keyword evidence="2" id="KW-0378">Hydrolase</keyword>
<dbReference type="Pfam" id="PF12697">
    <property type="entry name" value="Abhydrolase_6"/>
    <property type="match status" value="1"/>
</dbReference>
<dbReference type="RefSeq" id="WP_127751070.1">
    <property type="nucleotide sequence ID" value="NZ_CP033219.1"/>
</dbReference>
<keyword evidence="3" id="KW-1185">Reference proteome</keyword>
<reference evidence="2 3" key="1">
    <citation type="submission" date="2018-10" db="EMBL/GenBank/DDBJ databases">
        <title>Parasedimentitalea marina sp. nov., a psychrophilic bacterium isolated from deep seawater of the New Britain Trench.</title>
        <authorList>
            <person name="Cao J."/>
        </authorList>
    </citation>
    <scope>NUCLEOTIDE SEQUENCE [LARGE SCALE GENOMIC DNA]</scope>
    <source>
        <strain evidence="2 3">W43</strain>
    </source>
</reference>
<dbReference type="EMBL" id="CP033219">
    <property type="protein sequence ID" value="AZV80554.1"/>
    <property type="molecule type" value="Genomic_DNA"/>
</dbReference>
<proteinExistence type="predicted"/>
<dbReference type="Gene3D" id="3.40.50.1820">
    <property type="entry name" value="alpha/beta hydrolase"/>
    <property type="match status" value="1"/>
</dbReference>
<dbReference type="PANTHER" id="PTHR43689">
    <property type="entry name" value="HYDROLASE"/>
    <property type="match status" value="1"/>
</dbReference>
<feature type="domain" description="AB hydrolase-1" evidence="1">
    <location>
        <begin position="33"/>
        <end position="252"/>
    </location>
</feature>
<dbReference type="KEGG" id="sedi:EBB79_19935"/>
<sequence length="272" mass="30077">MGFPWQAQGHMSVAGVTLEYACYGPPPEQADTIVMLHEGLGCVSLWRDVPQHLAEATGLGVFVYSREGYGTSGRVSLPRPLDFMTREAMDVLPRVLDVIGFRRGVLLGHSDGASIAAIYCGSVSDHRVRGLVLLAPHFFTEQMGLAAISGARSRFDDGDLRSKLAKYHRDPDGAFRGWNEVWLHPDFRTWDITEVIDYFRIPVLAIQGRQDQYGTLAQVEVVADRAYCPVDLCVVEQCGHSPHLEQPGPVLAEITQYLARLARIEAAEVETV</sequence>
<evidence type="ECO:0000313" key="3">
    <source>
        <dbReference type="Proteomes" id="UP000283063"/>
    </source>
</evidence>
<dbReference type="InterPro" id="IPR000073">
    <property type="entry name" value="AB_hydrolase_1"/>
</dbReference>
<name>A0A3T0N920_9RHOB</name>
<dbReference type="OrthoDB" id="9779853at2"/>
<dbReference type="Proteomes" id="UP000283063">
    <property type="component" value="Chromosome"/>
</dbReference>
<dbReference type="AlphaFoldDB" id="A0A3T0N920"/>
<dbReference type="PANTHER" id="PTHR43689:SF8">
    <property type="entry name" value="ALPHA_BETA-HYDROLASES SUPERFAMILY PROTEIN"/>
    <property type="match status" value="1"/>
</dbReference>
<protein>
    <submittedName>
        <fullName evidence="2">Alpha/beta hydrolase</fullName>
    </submittedName>
</protein>
<gene>
    <name evidence="2" type="ORF">EBB79_19935</name>
</gene>
<dbReference type="InterPro" id="IPR029058">
    <property type="entry name" value="AB_hydrolase_fold"/>
</dbReference>